<organism evidence="1 2">
    <name type="scientific">Jimgerdemannia flammicorona</name>
    <dbReference type="NCBI Taxonomy" id="994334"/>
    <lineage>
        <taxon>Eukaryota</taxon>
        <taxon>Fungi</taxon>
        <taxon>Fungi incertae sedis</taxon>
        <taxon>Mucoromycota</taxon>
        <taxon>Mucoromycotina</taxon>
        <taxon>Endogonomycetes</taxon>
        <taxon>Endogonales</taxon>
        <taxon>Endogonaceae</taxon>
        <taxon>Jimgerdemannia</taxon>
    </lineage>
</organism>
<accession>A0A433D8U0</accession>
<dbReference type="Proteomes" id="UP000268093">
    <property type="component" value="Unassembled WGS sequence"/>
</dbReference>
<keyword evidence="2" id="KW-1185">Reference proteome</keyword>
<dbReference type="AlphaFoldDB" id="A0A433D8U0"/>
<comment type="caution">
    <text evidence="1">The sequence shown here is derived from an EMBL/GenBank/DDBJ whole genome shotgun (WGS) entry which is preliminary data.</text>
</comment>
<evidence type="ECO:0000313" key="2">
    <source>
        <dbReference type="Proteomes" id="UP000268093"/>
    </source>
</evidence>
<reference evidence="1 2" key="1">
    <citation type="journal article" date="2018" name="New Phytol.">
        <title>Phylogenomics of Endogonaceae and evolution of mycorrhizas within Mucoromycota.</title>
        <authorList>
            <person name="Chang Y."/>
            <person name="Desiro A."/>
            <person name="Na H."/>
            <person name="Sandor L."/>
            <person name="Lipzen A."/>
            <person name="Clum A."/>
            <person name="Barry K."/>
            <person name="Grigoriev I.V."/>
            <person name="Martin F.M."/>
            <person name="Stajich J.E."/>
            <person name="Smith M.E."/>
            <person name="Bonito G."/>
            <person name="Spatafora J.W."/>
        </authorList>
    </citation>
    <scope>NUCLEOTIDE SEQUENCE [LARGE SCALE GENOMIC DNA]</scope>
    <source>
        <strain evidence="1 2">GMNB39</strain>
    </source>
</reference>
<dbReference type="EMBL" id="RBNI01004707">
    <property type="protein sequence ID" value="RUP47290.1"/>
    <property type="molecule type" value="Genomic_DNA"/>
</dbReference>
<sequence length="97" mass="10278">MAERPRVQLDGVLGELEALLDEGGELADAAALLAEHILGVRGADDDLSTRRSHADLDARVALLRQLAGEELVQFGVEDTVGNLVVRGVKSMGGLEVF</sequence>
<name>A0A433D8U0_9FUNG</name>
<evidence type="ECO:0000313" key="1">
    <source>
        <dbReference type="EMBL" id="RUP47290.1"/>
    </source>
</evidence>
<gene>
    <name evidence="1" type="ORF">BC936DRAFT_145901</name>
</gene>
<proteinExistence type="predicted"/>
<protein>
    <submittedName>
        <fullName evidence="1">Uncharacterized protein</fullName>
    </submittedName>
</protein>